<evidence type="ECO:0000256" key="4">
    <source>
        <dbReference type="ARBA" id="ARBA00019595"/>
    </source>
</evidence>
<dbReference type="Proteomes" id="UP000198820">
    <property type="component" value="Unassembled WGS sequence"/>
</dbReference>
<dbReference type="GO" id="GO:0000271">
    <property type="term" value="P:polysaccharide biosynthetic process"/>
    <property type="evidence" value="ECO:0007669"/>
    <property type="project" value="TreeGrafter"/>
</dbReference>
<dbReference type="Pfam" id="PF00908">
    <property type="entry name" value="dTDP_sugar_isom"/>
    <property type="match status" value="1"/>
</dbReference>
<accession>A0A1H4BLG2</accession>
<dbReference type="Gene3D" id="2.60.120.10">
    <property type="entry name" value="Jelly Rolls"/>
    <property type="match status" value="1"/>
</dbReference>
<evidence type="ECO:0000256" key="2">
    <source>
        <dbReference type="ARBA" id="ARBA00001997"/>
    </source>
</evidence>
<keyword evidence="7" id="KW-0413">Isomerase</keyword>
<evidence type="ECO:0000256" key="7">
    <source>
        <dbReference type="RuleBase" id="RU364069"/>
    </source>
</evidence>
<dbReference type="GO" id="GO:0019305">
    <property type="term" value="P:dTDP-rhamnose biosynthetic process"/>
    <property type="evidence" value="ECO:0007669"/>
    <property type="project" value="UniProtKB-UniRule"/>
</dbReference>
<dbReference type="PANTHER" id="PTHR21047:SF2">
    <property type="entry name" value="THYMIDINE DIPHOSPHO-4-KETO-RHAMNOSE 3,5-EPIMERASE"/>
    <property type="match status" value="1"/>
</dbReference>
<evidence type="ECO:0000313" key="8">
    <source>
        <dbReference type="EMBL" id="SEA48971.1"/>
    </source>
</evidence>
<dbReference type="GO" id="GO:0005829">
    <property type="term" value="C:cytosol"/>
    <property type="evidence" value="ECO:0007669"/>
    <property type="project" value="TreeGrafter"/>
</dbReference>
<dbReference type="STRING" id="908615.SAMN05421540_10687"/>
<dbReference type="GO" id="GO:0008830">
    <property type="term" value="F:dTDP-4-dehydrorhamnose 3,5-epimerase activity"/>
    <property type="evidence" value="ECO:0007669"/>
    <property type="project" value="UniProtKB-UniRule"/>
</dbReference>
<keyword evidence="9" id="KW-1185">Reference proteome</keyword>
<feature type="site" description="Participates in a stacking interaction with the thymidine ring of dTDP-4-oxo-6-deoxyglucose" evidence="6">
    <location>
        <position position="138"/>
    </location>
</feature>
<dbReference type="CDD" id="cd00438">
    <property type="entry name" value="cupin_RmlC"/>
    <property type="match status" value="1"/>
</dbReference>
<reference evidence="8 9" key="1">
    <citation type="submission" date="2016-10" db="EMBL/GenBank/DDBJ databases">
        <authorList>
            <person name="de Groot N.N."/>
        </authorList>
    </citation>
    <scope>NUCLEOTIDE SEQUENCE [LARGE SCALE GENOMIC DNA]</scope>
    <source>
        <strain evidence="8 9">DSM 23581</strain>
    </source>
</reference>
<dbReference type="InterPro" id="IPR014710">
    <property type="entry name" value="RmlC-like_jellyroll"/>
</dbReference>
<dbReference type="PANTHER" id="PTHR21047">
    <property type="entry name" value="DTDP-6-DEOXY-D-GLUCOSE-3,5 EPIMERASE"/>
    <property type="match status" value="1"/>
</dbReference>
<feature type="active site" description="Proton acceptor" evidence="5">
    <location>
        <position position="62"/>
    </location>
</feature>
<dbReference type="SUPFAM" id="SSF51182">
    <property type="entry name" value="RmlC-like cupins"/>
    <property type="match status" value="1"/>
</dbReference>
<evidence type="ECO:0000256" key="5">
    <source>
        <dbReference type="PIRSR" id="PIRSR600888-1"/>
    </source>
</evidence>
<dbReference type="EC" id="5.1.3.13" evidence="3 7"/>
<feature type="active site" description="Proton donor" evidence="5">
    <location>
        <position position="132"/>
    </location>
</feature>
<comment type="catalytic activity">
    <reaction evidence="1 7">
        <text>dTDP-4-dehydro-6-deoxy-alpha-D-glucose = dTDP-4-dehydro-beta-L-rhamnose</text>
        <dbReference type="Rhea" id="RHEA:16969"/>
        <dbReference type="ChEBI" id="CHEBI:57649"/>
        <dbReference type="ChEBI" id="CHEBI:62830"/>
        <dbReference type="EC" id="5.1.3.13"/>
    </reaction>
</comment>
<sequence>MIIERTKLKDCLIIKPRIFKDDRGSFMETFRLNILEEVLEQEINFVQDNQSTSYYGSIRGLHFQIGEKSQAKLVRVVKGEVLDVVVDLRPDSPTFKQKFSYLLNDENNHQLFVPKGCAHGFSCLSEEVIFAYKCDTYYDKNAERGIYFADKDLNIDWQIPEKDRIISEKDASNPSLSEFLEEI</sequence>
<evidence type="ECO:0000256" key="3">
    <source>
        <dbReference type="ARBA" id="ARBA00012098"/>
    </source>
</evidence>
<dbReference type="InterPro" id="IPR000888">
    <property type="entry name" value="RmlC-like"/>
</dbReference>
<name>A0A1H4BLG2_9FLAO</name>
<dbReference type="AlphaFoldDB" id="A0A1H4BLG2"/>
<evidence type="ECO:0000256" key="1">
    <source>
        <dbReference type="ARBA" id="ARBA00001298"/>
    </source>
</evidence>
<dbReference type="NCBIfam" id="TIGR01221">
    <property type="entry name" value="rmlC"/>
    <property type="match status" value="1"/>
</dbReference>
<dbReference type="RefSeq" id="WP_093244282.1">
    <property type="nucleotide sequence ID" value="NZ_FNQF01000006.1"/>
</dbReference>
<proteinExistence type="inferred from homology"/>
<comment type="pathway">
    <text evidence="7">Carbohydrate biosynthesis; dTDP-L-rhamnose biosynthesis.</text>
</comment>
<comment type="subunit">
    <text evidence="7">Homodimer.</text>
</comment>
<dbReference type="EMBL" id="FNQF01000006">
    <property type="protein sequence ID" value="SEA48971.1"/>
    <property type="molecule type" value="Genomic_DNA"/>
</dbReference>
<evidence type="ECO:0000313" key="9">
    <source>
        <dbReference type="Proteomes" id="UP000198820"/>
    </source>
</evidence>
<dbReference type="UniPathway" id="UPA00124"/>
<dbReference type="InterPro" id="IPR011051">
    <property type="entry name" value="RmlC_Cupin_sf"/>
</dbReference>
<protein>
    <recommendedName>
        <fullName evidence="4 7">dTDP-4-dehydrorhamnose 3,5-epimerase</fullName>
        <ecNumber evidence="3 7">5.1.3.13</ecNumber>
    </recommendedName>
    <alternativeName>
        <fullName evidence="7">Thymidine diphospho-4-keto-rhamnose 3,5-epimerase</fullName>
    </alternativeName>
</protein>
<comment type="similarity">
    <text evidence="7">Belongs to the dTDP-4-dehydrorhamnose 3,5-epimerase family.</text>
</comment>
<organism evidence="8 9">
    <name type="scientific">Psychroflexus halocasei</name>
    <dbReference type="NCBI Taxonomy" id="908615"/>
    <lineage>
        <taxon>Bacteria</taxon>
        <taxon>Pseudomonadati</taxon>
        <taxon>Bacteroidota</taxon>
        <taxon>Flavobacteriia</taxon>
        <taxon>Flavobacteriales</taxon>
        <taxon>Flavobacteriaceae</taxon>
        <taxon>Psychroflexus</taxon>
    </lineage>
</organism>
<evidence type="ECO:0000256" key="6">
    <source>
        <dbReference type="PIRSR" id="PIRSR600888-3"/>
    </source>
</evidence>
<comment type="function">
    <text evidence="2 7">Catalyzes the epimerization of the C3' and C5'positions of dTDP-6-deoxy-D-xylo-4-hexulose, forming dTDP-6-deoxy-L-lyxo-4-hexulose.</text>
</comment>
<gene>
    <name evidence="8" type="ORF">SAMN05421540_10687</name>
</gene>